<dbReference type="Proteomes" id="UP000239388">
    <property type="component" value="Unassembled WGS sequence"/>
</dbReference>
<dbReference type="Gene3D" id="3.40.50.1000">
    <property type="entry name" value="HAD superfamily/HAD-like"/>
    <property type="match status" value="1"/>
</dbReference>
<gene>
    <name evidence="1" type="ORF">C5Y98_15145</name>
</gene>
<dbReference type="PANTHER" id="PTHR46191:SF2">
    <property type="entry name" value="HALOACID DEHALOGENASE-LIKE HYDROLASE DOMAIN-CONTAINING PROTEIN 3"/>
    <property type="match status" value="1"/>
</dbReference>
<dbReference type="SUPFAM" id="SSF56784">
    <property type="entry name" value="HAD-like"/>
    <property type="match status" value="1"/>
</dbReference>
<dbReference type="RefSeq" id="WP_105355157.1">
    <property type="nucleotide sequence ID" value="NZ_PUIB01000017.1"/>
</dbReference>
<dbReference type="Pfam" id="PF00702">
    <property type="entry name" value="Hydrolase"/>
    <property type="match status" value="1"/>
</dbReference>
<dbReference type="InterPro" id="IPR036412">
    <property type="entry name" value="HAD-like_sf"/>
</dbReference>
<evidence type="ECO:0000313" key="1">
    <source>
        <dbReference type="EMBL" id="PQO33575.1"/>
    </source>
</evidence>
<proteinExistence type="predicted"/>
<protein>
    <recommendedName>
        <fullName evidence="3">HAD family hydrolase</fullName>
    </recommendedName>
</protein>
<evidence type="ECO:0008006" key="3">
    <source>
        <dbReference type="Google" id="ProtNLM"/>
    </source>
</evidence>
<dbReference type="InterPro" id="IPR023214">
    <property type="entry name" value="HAD_sf"/>
</dbReference>
<dbReference type="OrthoDB" id="367448at2"/>
<comment type="caution">
    <text evidence="1">The sequence shown here is derived from an EMBL/GenBank/DDBJ whole genome shotgun (WGS) entry which is preliminary data.</text>
</comment>
<dbReference type="SFLD" id="SFLDG01129">
    <property type="entry name" value="C1.5:_HAD__Beta-PGM__Phosphata"/>
    <property type="match status" value="1"/>
</dbReference>
<dbReference type="EMBL" id="PUIB01000017">
    <property type="protein sequence ID" value="PQO33575.1"/>
    <property type="molecule type" value="Genomic_DNA"/>
</dbReference>
<dbReference type="PANTHER" id="PTHR46191">
    <property type="match status" value="1"/>
</dbReference>
<name>A0A2S8FN02_9BACT</name>
<sequence length="293" mass="32280">MNRITEILDRNRHPLEPIATELAPQLQELPGIQAVLFDIYGTLLVSGSGDVGTAMEMTKGDALEAAWEACGVTSKMPAEDMVGQFYSVIKGDHKSATKRGTSYPEIVVEEIWQKVFASAIQKQQVTVPDDFDPAIFALEFESRVNPVWPMPGLQEVIGTLQKRGYTLGIISNAQFFTPKIVEYFLGSSLEENGFQPENSFFSYQHRLAKPGKALYQAAAQSLAGAGIDVCHILYVGNDMLNDVQPASQVGMKTALFAGDQRSLRLRKDDARMLPIQPDVTLTRLTDILACLPR</sequence>
<dbReference type="AlphaFoldDB" id="A0A2S8FN02"/>
<reference evidence="1 2" key="1">
    <citation type="submission" date="2018-02" db="EMBL/GenBank/DDBJ databases">
        <title>Comparative genomes isolates from brazilian mangrove.</title>
        <authorList>
            <person name="Araujo J.E."/>
            <person name="Taketani R.G."/>
            <person name="Silva M.C.P."/>
            <person name="Loureco M.V."/>
            <person name="Andreote F.D."/>
        </authorList>
    </citation>
    <scope>NUCLEOTIDE SEQUENCE [LARGE SCALE GENOMIC DNA]</scope>
    <source>
        <strain evidence="1 2">NAP PRIS-MGV</strain>
    </source>
</reference>
<organism evidence="1 2">
    <name type="scientific">Blastopirellula marina</name>
    <dbReference type="NCBI Taxonomy" id="124"/>
    <lineage>
        <taxon>Bacteria</taxon>
        <taxon>Pseudomonadati</taxon>
        <taxon>Planctomycetota</taxon>
        <taxon>Planctomycetia</taxon>
        <taxon>Pirellulales</taxon>
        <taxon>Pirellulaceae</taxon>
        <taxon>Blastopirellula</taxon>
    </lineage>
</organism>
<dbReference type="SFLD" id="SFLDS00003">
    <property type="entry name" value="Haloacid_Dehalogenase"/>
    <property type="match status" value="1"/>
</dbReference>
<accession>A0A2S8FN02</accession>
<dbReference type="InterPro" id="IPR051828">
    <property type="entry name" value="HAD-like_hydrolase_domain"/>
</dbReference>
<evidence type="ECO:0000313" key="2">
    <source>
        <dbReference type="Proteomes" id="UP000239388"/>
    </source>
</evidence>